<feature type="domain" description="Ketoreductase" evidence="3">
    <location>
        <begin position="9"/>
        <end position="199"/>
    </location>
</feature>
<dbReference type="PANTHER" id="PTHR42879">
    <property type="entry name" value="3-OXOACYL-(ACYL-CARRIER-PROTEIN) REDUCTASE"/>
    <property type="match status" value="1"/>
</dbReference>
<dbReference type="InterPro" id="IPR036291">
    <property type="entry name" value="NAD(P)-bd_dom_sf"/>
</dbReference>
<dbReference type="InterPro" id="IPR050259">
    <property type="entry name" value="SDR"/>
</dbReference>
<dbReference type="SMART" id="SM00822">
    <property type="entry name" value="PKS_KR"/>
    <property type="match status" value="1"/>
</dbReference>
<name>A0A6P2D8Y0_9BACT</name>
<dbReference type="InterPro" id="IPR020904">
    <property type="entry name" value="Sc_DH/Rdtase_CS"/>
</dbReference>
<dbReference type="AlphaFoldDB" id="A0A6P2D8Y0"/>
<dbReference type="SUPFAM" id="SSF51735">
    <property type="entry name" value="NAD(P)-binding Rossmann-fold domains"/>
    <property type="match status" value="1"/>
</dbReference>
<dbReference type="GO" id="GO:0032787">
    <property type="term" value="P:monocarboxylic acid metabolic process"/>
    <property type="evidence" value="ECO:0007669"/>
    <property type="project" value="UniProtKB-ARBA"/>
</dbReference>
<dbReference type="PRINTS" id="PR00081">
    <property type="entry name" value="GDHRDH"/>
</dbReference>
<gene>
    <name evidence="4" type="ORF">SOIL9_06020</name>
</gene>
<evidence type="ECO:0000313" key="5">
    <source>
        <dbReference type="Proteomes" id="UP000464178"/>
    </source>
</evidence>
<organism evidence="4 5">
    <name type="scientific">Gemmata massiliana</name>
    <dbReference type="NCBI Taxonomy" id="1210884"/>
    <lineage>
        <taxon>Bacteria</taxon>
        <taxon>Pseudomonadati</taxon>
        <taxon>Planctomycetota</taxon>
        <taxon>Planctomycetia</taxon>
        <taxon>Gemmatales</taxon>
        <taxon>Gemmataceae</taxon>
        <taxon>Gemmata</taxon>
    </lineage>
</organism>
<evidence type="ECO:0000256" key="1">
    <source>
        <dbReference type="ARBA" id="ARBA00006484"/>
    </source>
</evidence>
<accession>A0A6P2D8Y0</accession>
<dbReference type="PROSITE" id="PS00061">
    <property type="entry name" value="ADH_SHORT"/>
    <property type="match status" value="1"/>
</dbReference>
<proteinExistence type="inferred from homology"/>
<dbReference type="Pfam" id="PF13561">
    <property type="entry name" value="adh_short_C2"/>
    <property type="match status" value="1"/>
</dbReference>
<dbReference type="Gene3D" id="3.40.50.720">
    <property type="entry name" value="NAD(P)-binding Rossmann-like Domain"/>
    <property type="match status" value="1"/>
</dbReference>
<dbReference type="InterPro" id="IPR002347">
    <property type="entry name" value="SDR_fam"/>
</dbReference>
<dbReference type="RefSeq" id="WP_162671308.1">
    <property type="nucleotide sequence ID" value="NZ_LR593886.1"/>
</dbReference>
<dbReference type="NCBIfam" id="NF009466">
    <property type="entry name" value="PRK12826.1-2"/>
    <property type="match status" value="1"/>
</dbReference>
<dbReference type="GO" id="GO:0016491">
    <property type="term" value="F:oxidoreductase activity"/>
    <property type="evidence" value="ECO:0007669"/>
    <property type="project" value="UniProtKB-KW"/>
</dbReference>
<dbReference type="PANTHER" id="PTHR42879:SF2">
    <property type="entry name" value="3-OXOACYL-[ACYL-CARRIER-PROTEIN] REDUCTASE FABG"/>
    <property type="match status" value="1"/>
</dbReference>
<sequence length="254" mass="26955">MITYNFSGKVVLVTGSSRGIGAGVLTAFARAGATCVLHFWDDPTGANRKDAEALAAEFRGLESKPPVHIFAGDVRNAAQVEALMKQVKDQCGGLDVLVNNAGIIKDRTLKKMTLDEWHAVIQTNLDGVFHCCKYGTEILRDGGRIVNVASVAGLVGFHGQTNYAAAKAGVIGLTRVLSKELARRQITANAVAPGVIQTPMLGEIKPEVMTEYLKQIPAGRLGKPEDIANAVLFLAAEESGYITGQVLPVTGGWV</sequence>
<reference evidence="4 5" key="1">
    <citation type="submission" date="2019-05" db="EMBL/GenBank/DDBJ databases">
        <authorList>
            <consortium name="Science for Life Laboratories"/>
        </authorList>
    </citation>
    <scope>NUCLEOTIDE SEQUENCE [LARGE SCALE GENOMIC DNA]</scope>
    <source>
        <strain evidence="4">Soil9</strain>
    </source>
</reference>
<comment type="similarity">
    <text evidence="1">Belongs to the short-chain dehydrogenases/reductases (SDR) family.</text>
</comment>
<evidence type="ECO:0000259" key="3">
    <source>
        <dbReference type="SMART" id="SM00822"/>
    </source>
</evidence>
<dbReference type="Proteomes" id="UP000464178">
    <property type="component" value="Chromosome"/>
</dbReference>
<evidence type="ECO:0000256" key="2">
    <source>
        <dbReference type="ARBA" id="ARBA00023002"/>
    </source>
</evidence>
<dbReference type="PRINTS" id="PR00080">
    <property type="entry name" value="SDRFAMILY"/>
</dbReference>
<dbReference type="EMBL" id="LR593886">
    <property type="protein sequence ID" value="VTR97668.1"/>
    <property type="molecule type" value="Genomic_DNA"/>
</dbReference>
<dbReference type="FunFam" id="3.40.50.720:FF:000173">
    <property type="entry name" value="3-oxoacyl-[acyl-carrier protein] reductase"/>
    <property type="match status" value="1"/>
</dbReference>
<evidence type="ECO:0000313" key="4">
    <source>
        <dbReference type="EMBL" id="VTR97668.1"/>
    </source>
</evidence>
<protein>
    <recommendedName>
        <fullName evidence="3">Ketoreductase domain-containing protein</fullName>
    </recommendedName>
</protein>
<dbReference type="InterPro" id="IPR057326">
    <property type="entry name" value="KR_dom"/>
</dbReference>
<keyword evidence="2" id="KW-0560">Oxidoreductase</keyword>
<keyword evidence="5" id="KW-1185">Reference proteome</keyword>
<dbReference type="KEGG" id="gms:SOIL9_06020"/>